<dbReference type="InterPro" id="IPR000829">
    <property type="entry name" value="DAGK"/>
</dbReference>
<feature type="binding site" evidence="16">
    <location>
        <position position="91"/>
    </location>
    <ligand>
        <name>substrate</name>
    </ligand>
</feature>
<feature type="binding site" evidence="16">
    <location>
        <position position="34"/>
    </location>
    <ligand>
        <name>substrate</name>
    </ligand>
</feature>
<evidence type="ECO:0000256" key="7">
    <source>
        <dbReference type="ARBA" id="ARBA00022741"/>
    </source>
</evidence>
<evidence type="ECO:0000256" key="13">
    <source>
        <dbReference type="ARBA" id="ARBA00023209"/>
    </source>
</evidence>
<keyword evidence="7 17" id="KW-0547">Nucleotide-binding</keyword>
<dbReference type="GO" id="GO:0016301">
    <property type="term" value="F:kinase activity"/>
    <property type="evidence" value="ECO:0007669"/>
    <property type="project" value="UniProtKB-KW"/>
</dbReference>
<evidence type="ECO:0000256" key="6">
    <source>
        <dbReference type="ARBA" id="ARBA00022692"/>
    </source>
</evidence>
<evidence type="ECO:0000256" key="12">
    <source>
        <dbReference type="ARBA" id="ARBA00023136"/>
    </source>
</evidence>
<dbReference type="InterPro" id="IPR036945">
    <property type="entry name" value="DAGK_sf"/>
</dbReference>
<keyword evidence="11" id="KW-0443">Lipid metabolism</keyword>
<evidence type="ECO:0000256" key="1">
    <source>
        <dbReference type="ARBA" id="ARBA00004651"/>
    </source>
</evidence>
<keyword evidence="22" id="KW-1185">Reference proteome</keyword>
<reference evidence="21 22" key="1">
    <citation type="submission" date="2018-05" db="EMBL/GenBank/DDBJ databases">
        <title>Complete Genome Sequence of Deinococcus sp. strain 17bor-2.</title>
        <authorList>
            <person name="Srinivasan S."/>
        </authorList>
    </citation>
    <scope>NUCLEOTIDE SEQUENCE [LARGE SCALE GENOMIC DNA]</scope>
    <source>
        <strain evidence="21 22">17bor-2</strain>
    </source>
</reference>
<name>A0A2Z3JEZ8_9DEIO</name>
<evidence type="ECO:0000256" key="5">
    <source>
        <dbReference type="ARBA" id="ARBA00022679"/>
    </source>
</evidence>
<evidence type="ECO:0000256" key="9">
    <source>
        <dbReference type="ARBA" id="ARBA00022840"/>
    </source>
</evidence>
<dbReference type="Pfam" id="PF01219">
    <property type="entry name" value="DAGK_prokar"/>
    <property type="match status" value="1"/>
</dbReference>
<dbReference type="OrthoDB" id="70489at2"/>
<feature type="binding site" evidence="17">
    <location>
        <position position="34"/>
    </location>
    <ligand>
        <name>ATP</name>
        <dbReference type="ChEBI" id="CHEBI:30616"/>
    </ligand>
</feature>
<feature type="active site" description="Proton acceptor" evidence="15">
    <location>
        <position position="91"/>
    </location>
</feature>
<keyword evidence="6 20" id="KW-0812">Transmembrane</keyword>
<evidence type="ECO:0000256" key="11">
    <source>
        <dbReference type="ARBA" id="ARBA00023098"/>
    </source>
</evidence>
<evidence type="ECO:0000256" key="20">
    <source>
        <dbReference type="SAM" id="Phobius"/>
    </source>
</evidence>
<comment type="similarity">
    <text evidence="2">Belongs to the bacterial diacylglycerol kinase family.</text>
</comment>
<organism evidence="21 22">
    <name type="scientific">Deinococcus irradiatisoli</name>
    <dbReference type="NCBI Taxonomy" id="2202254"/>
    <lineage>
        <taxon>Bacteria</taxon>
        <taxon>Thermotogati</taxon>
        <taxon>Deinococcota</taxon>
        <taxon>Deinococci</taxon>
        <taxon>Deinococcales</taxon>
        <taxon>Deinococcaceae</taxon>
        <taxon>Deinococcus</taxon>
    </lineage>
</organism>
<dbReference type="PANTHER" id="PTHR34299:SF1">
    <property type="entry name" value="DIACYLGLYCEROL KINASE"/>
    <property type="match status" value="1"/>
</dbReference>
<dbReference type="GO" id="GO:0008654">
    <property type="term" value="P:phospholipid biosynthetic process"/>
    <property type="evidence" value="ECO:0007669"/>
    <property type="project" value="UniProtKB-KW"/>
</dbReference>
<keyword evidence="9 17" id="KW-0067">ATP-binding</keyword>
<feature type="region of interest" description="Disordered" evidence="19">
    <location>
        <begin position="1"/>
        <end position="25"/>
    </location>
</feature>
<evidence type="ECO:0000256" key="18">
    <source>
        <dbReference type="PIRSR" id="PIRSR600829-4"/>
    </source>
</evidence>
<dbReference type="InterPro" id="IPR033717">
    <property type="entry name" value="UDPK"/>
</dbReference>
<evidence type="ECO:0000256" key="14">
    <source>
        <dbReference type="ARBA" id="ARBA00023264"/>
    </source>
</evidence>
<evidence type="ECO:0000256" key="3">
    <source>
        <dbReference type="ARBA" id="ARBA00022475"/>
    </source>
</evidence>
<evidence type="ECO:0000256" key="17">
    <source>
        <dbReference type="PIRSR" id="PIRSR600829-3"/>
    </source>
</evidence>
<gene>
    <name evidence="21" type="ORF">DKM44_10535</name>
</gene>
<feature type="binding site" evidence="16">
    <location>
        <begin position="47"/>
        <end position="50"/>
    </location>
    <ligand>
        <name>substrate</name>
    </ligand>
</feature>
<dbReference type="GO" id="GO:0046872">
    <property type="term" value="F:metal ion binding"/>
    <property type="evidence" value="ECO:0007669"/>
    <property type="project" value="UniProtKB-KW"/>
</dbReference>
<evidence type="ECO:0000256" key="15">
    <source>
        <dbReference type="PIRSR" id="PIRSR600829-1"/>
    </source>
</evidence>
<evidence type="ECO:0000256" key="8">
    <source>
        <dbReference type="ARBA" id="ARBA00022777"/>
    </source>
</evidence>
<keyword evidence="18" id="KW-0479">Metal-binding</keyword>
<keyword evidence="18" id="KW-0460">Magnesium</keyword>
<evidence type="ECO:0000256" key="19">
    <source>
        <dbReference type="SAM" id="MobiDB-lite"/>
    </source>
</evidence>
<dbReference type="AlphaFoldDB" id="A0A2Z3JEZ8"/>
<dbReference type="CDD" id="cd14265">
    <property type="entry name" value="UDPK_IM_like"/>
    <property type="match status" value="1"/>
</dbReference>
<dbReference type="Gene3D" id="1.10.287.3610">
    <property type="match status" value="1"/>
</dbReference>
<feature type="binding site" evidence="17">
    <location>
        <begin position="107"/>
        <end position="109"/>
    </location>
    <ligand>
        <name>ATP</name>
        <dbReference type="ChEBI" id="CHEBI:30616"/>
    </ligand>
</feature>
<accession>A0A2Z3JEZ8</accession>
<keyword evidence="14" id="KW-1208">Phospholipid metabolism</keyword>
<keyword evidence="3" id="KW-1003">Cell membrane</keyword>
<evidence type="ECO:0000313" key="21">
    <source>
        <dbReference type="EMBL" id="AWN23612.1"/>
    </source>
</evidence>
<feature type="binding site" evidence="17">
    <location>
        <position position="98"/>
    </location>
    <ligand>
        <name>ATP</name>
        <dbReference type="ChEBI" id="CHEBI:30616"/>
    </ligand>
</feature>
<dbReference type="GO" id="GO:0005886">
    <property type="term" value="C:plasma membrane"/>
    <property type="evidence" value="ECO:0007669"/>
    <property type="project" value="UniProtKB-SubCell"/>
</dbReference>
<keyword evidence="8 21" id="KW-0418">Kinase</keyword>
<evidence type="ECO:0000256" key="10">
    <source>
        <dbReference type="ARBA" id="ARBA00022989"/>
    </source>
</evidence>
<feature type="binding site" evidence="17">
    <location>
        <begin position="116"/>
        <end position="117"/>
    </location>
    <ligand>
        <name>ATP</name>
        <dbReference type="ChEBI" id="CHEBI:30616"/>
    </ligand>
</feature>
<dbReference type="EMBL" id="CP029494">
    <property type="protein sequence ID" value="AWN23612.1"/>
    <property type="molecule type" value="Genomic_DNA"/>
</dbReference>
<proteinExistence type="inferred from homology"/>
<comment type="cofactor">
    <cofactor evidence="18">
        <name>Mg(2+)</name>
        <dbReference type="ChEBI" id="CHEBI:18420"/>
    </cofactor>
    <text evidence="18">Mn(2+), Zn(2+), Cd(2+) and Co(2+) support activity to lesser extents.</text>
</comment>
<evidence type="ECO:0000256" key="4">
    <source>
        <dbReference type="ARBA" id="ARBA00022516"/>
    </source>
</evidence>
<keyword evidence="10 20" id="KW-1133">Transmembrane helix</keyword>
<keyword evidence="12 20" id="KW-0472">Membrane</keyword>
<sequence>MAGLSRGLASGPECPVPRAVKPPAGSTSALSVRRWWRSAGFAWAGVRYAWQTQANFRVEVGLGLLACSLCWALRVSPAPVLLCCALVLSLELLNTAAEALTDLVSPEWHPQAKIAKDAAAGAVLIASFVSVLVGVAVFTPPLLALALSARP</sequence>
<evidence type="ECO:0000313" key="22">
    <source>
        <dbReference type="Proteomes" id="UP000245368"/>
    </source>
</evidence>
<keyword evidence="13" id="KW-0594">Phospholipid biosynthesis</keyword>
<feature type="transmembrane region" description="Helical" evidence="20">
    <location>
        <begin position="120"/>
        <end position="147"/>
    </location>
</feature>
<dbReference type="Proteomes" id="UP000245368">
    <property type="component" value="Chromosome"/>
</dbReference>
<evidence type="ECO:0000256" key="16">
    <source>
        <dbReference type="PIRSR" id="PIRSR600829-2"/>
    </source>
</evidence>
<keyword evidence="5" id="KW-0808">Transferase</keyword>
<feature type="binding site" evidence="18">
    <location>
        <position position="98"/>
    </location>
    <ligand>
        <name>a divalent metal cation</name>
        <dbReference type="ChEBI" id="CHEBI:60240"/>
    </ligand>
</feature>
<comment type="subcellular location">
    <subcellularLocation>
        <location evidence="1">Cell membrane</location>
        <topology evidence="1">Multi-pass membrane protein</topology>
    </subcellularLocation>
</comment>
<keyword evidence="4" id="KW-0444">Lipid biosynthesis</keyword>
<dbReference type="KEGG" id="dez:DKM44_10535"/>
<evidence type="ECO:0000256" key="2">
    <source>
        <dbReference type="ARBA" id="ARBA00005967"/>
    </source>
</evidence>
<dbReference type="GO" id="GO:0005524">
    <property type="term" value="F:ATP binding"/>
    <property type="evidence" value="ECO:0007669"/>
    <property type="project" value="UniProtKB-KW"/>
</dbReference>
<dbReference type="PANTHER" id="PTHR34299">
    <property type="entry name" value="DIACYLGLYCEROL KINASE"/>
    <property type="match status" value="1"/>
</dbReference>
<protein>
    <submittedName>
        <fullName evidence="21">Diacylglycerol kinase</fullName>
    </submittedName>
</protein>